<reference evidence="13" key="1">
    <citation type="journal article" date="2014" name="Genome Biol. Evol.">
        <title>Gene Loss Rather Than Gene Gain Is Associated with a Host Jump from Monocots to Dicots in the Smut Fungus Melanopsichium pennsylvanicum.</title>
        <authorList>
            <person name="Sharma R."/>
            <person name="Mishra B."/>
            <person name="Runge F."/>
            <person name="Thines M."/>
        </authorList>
    </citation>
    <scope>NUCLEOTIDE SEQUENCE</scope>
    <source>
        <strain evidence="13">4</strain>
    </source>
</reference>
<evidence type="ECO:0000256" key="10">
    <source>
        <dbReference type="ARBA" id="ARBA00044246"/>
    </source>
</evidence>
<protein>
    <recommendedName>
        <fullName evidence="9">Cytochrome b-c1 complex subunit 6, mitochondrial</fullName>
    </recommendedName>
    <alternativeName>
        <fullName evidence="10">Complex III subunit 6</fullName>
    </alternativeName>
</protein>
<accession>A0A077QZP4</accession>
<dbReference type="FunFam" id="1.10.287.20:FF:000003">
    <property type="entry name" value="Cytochrome b-c1 complex subunit 6"/>
    <property type="match status" value="1"/>
</dbReference>
<evidence type="ECO:0000259" key="12">
    <source>
        <dbReference type="Pfam" id="PF02320"/>
    </source>
</evidence>
<feature type="domain" description="Ubiquinol-cytochrome C reductase hinge" evidence="12">
    <location>
        <begin position="73"/>
        <end position="136"/>
    </location>
</feature>
<evidence type="ECO:0000256" key="6">
    <source>
        <dbReference type="ARBA" id="ARBA00022982"/>
    </source>
</evidence>
<dbReference type="PANTHER" id="PTHR15336:SF0">
    <property type="entry name" value="CYTOCHROME B-C1 COMPLEX SUBUNIT 6, MITOCHONDRIAL"/>
    <property type="match status" value="1"/>
</dbReference>
<comment type="similarity">
    <text evidence="2">Belongs to the UQCRH/QCR6 family.</text>
</comment>
<dbReference type="PANTHER" id="PTHR15336">
    <property type="entry name" value="UBIQUINOL-CYTOCHROME C REDUCTASE COMPLEX 7.8 KDA PROTEIN"/>
    <property type="match status" value="1"/>
</dbReference>
<dbReference type="Gene3D" id="1.10.287.20">
    <property type="entry name" value="Ubiquinol-cytochrome C reductase hinge domain"/>
    <property type="match status" value="1"/>
</dbReference>
<evidence type="ECO:0000256" key="8">
    <source>
        <dbReference type="ARBA" id="ARBA00023136"/>
    </source>
</evidence>
<keyword evidence="8" id="KW-0472">Membrane</keyword>
<evidence type="ECO:0000256" key="5">
    <source>
        <dbReference type="ARBA" id="ARBA00022792"/>
    </source>
</evidence>
<evidence type="ECO:0000256" key="9">
    <source>
        <dbReference type="ARBA" id="ARBA00044155"/>
    </source>
</evidence>
<evidence type="ECO:0000256" key="11">
    <source>
        <dbReference type="SAM" id="MobiDB-lite"/>
    </source>
</evidence>
<name>A0A077QZP4_9BASI</name>
<evidence type="ECO:0000256" key="1">
    <source>
        <dbReference type="ARBA" id="ARBA00004137"/>
    </source>
</evidence>
<evidence type="ECO:0000313" key="13">
    <source>
        <dbReference type="EMBL" id="CDI51873.1"/>
    </source>
</evidence>
<dbReference type="AlphaFoldDB" id="A0A077QZP4"/>
<dbReference type="GO" id="GO:0006122">
    <property type="term" value="P:mitochondrial electron transport, ubiquinol to cytochrome c"/>
    <property type="evidence" value="ECO:0007669"/>
    <property type="project" value="InterPro"/>
</dbReference>
<feature type="compositionally biased region" description="Acidic residues" evidence="11">
    <location>
        <begin position="38"/>
        <end position="73"/>
    </location>
</feature>
<sequence length="137" mass="15202">MPSSSVTVSLPVAGDESVFSSVSSFFSSILPTTHAEEESSDDAEESEEKEESEDAEESEDEEEEDEEEDEPEDPAPAIYEECEKSKACAPLKHHFDECSKRVEEGKGFEGENCIEEFFHLAHCAQECTAPKLFSKLV</sequence>
<dbReference type="InterPro" id="IPR003422">
    <property type="entry name" value="Cyt_b-c1_6"/>
</dbReference>
<dbReference type="SUPFAM" id="SSF81531">
    <property type="entry name" value="Non-heme 11 kDa protein of cytochrome bc1 complex (Ubiquinol-cytochrome c reductase)"/>
    <property type="match status" value="1"/>
</dbReference>
<keyword evidence="3" id="KW-0813">Transport</keyword>
<keyword evidence="7" id="KW-0496">Mitochondrion</keyword>
<keyword evidence="4" id="KW-0679">Respiratory chain</keyword>
<dbReference type="GO" id="GO:0005743">
    <property type="term" value="C:mitochondrial inner membrane"/>
    <property type="evidence" value="ECO:0007669"/>
    <property type="project" value="UniProtKB-SubCell"/>
</dbReference>
<dbReference type="EMBL" id="HG529521">
    <property type="protein sequence ID" value="CDI51873.1"/>
    <property type="molecule type" value="Genomic_DNA"/>
</dbReference>
<dbReference type="InterPro" id="IPR023184">
    <property type="entry name" value="Ubol_cytC_Rdtase_hinge_dom"/>
</dbReference>
<evidence type="ECO:0000256" key="3">
    <source>
        <dbReference type="ARBA" id="ARBA00022448"/>
    </source>
</evidence>
<feature type="region of interest" description="Disordered" evidence="11">
    <location>
        <begin position="30"/>
        <end position="80"/>
    </location>
</feature>
<keyword evidence="6" id="KW-0249">Electron transport</keyword>
<evidence type="ECO:0000256" key="7">
    <source>
        <dbReference type="ARBA" id="ARBA00023128"/>
    </source>
</evidence>
<evidence type="ECO:0000256" key="4">
    <source>
        <dbReference type="ARBA" id="ARBA00022660"/>
    </source>
</evidence>
<comment type="subcellular location">
    <subcellularLocation>
        <location evidence="1">Mitochondrion inner membrane</location>
        <topology evidence="1">Peripheral membrane protein</topology>
        <orientation evidence="1">Intermembrane side</orientation>
    </subcellularLocation>
</comment>
<organism evidence="13">
    <name type="scientific">Melanopsichium pennsylvanicum 4</name>
    <dbReference type="NCBI Taxonomy" id="1398559"/>
    <lineage>
        <taxon>Eukaryota</taxon>
        <taxon>Fungi</taxon>
        <taxon>Dikarya</taxon>
        <taxon>Basidiomycota</taxon>
        <taxon>Ustilaginomycotina</taxon>
        <taxon>Ustilaginomycetes</taxon>
        <taxon>Ustilaginales</taxon>
        <taxon>Ustilaginaceae</taxon>
        <taxon>Melanopsichium</taxon>
    </lineage>
</organism>
<keyword evidence="5" id="KW-0999">Mitochondrion inner membrane</keyword>
<dbReference type="Pfam" id="PF02320">
    <property type="entry name" value="UCR_hinge"/>
    <property type="match status" value="1"/>
</dbReference>
<dbReference type="InterPro" id="IPR036811">
    <property type="entry name" value="Ubol_cytC_Rdtase_hinge_dom_sf"/>
</dbReference>
<evidence type="ECO:0000256" key="2">
    <source>
        <dbReference type="ARBA" id="ARBA00006498"/>
    </source>
</evidence>
<proteinExistence type="inferred from homology"/>